<dbReference type="Pfam" id="PF01569">
    <property type="entry name" value="PAP2"/>
    <property type="match status" value="1"/>
</dbReference>
<comment type="caution">
    <text evidence="3">The sequence shown here is derived from an EMBL/GenBank/DDBJ whole genome shotgun (WGS) entry which is preliminary data.</text>
</comment>
<dbReference type="Proteomes" id="UP000598775">
    <property type="component" value="Unassembled WGS sequence"/>
</dbReference>
<accession>A0A917B224</accession>
<reference evidence="3 4" key="1">
    <citation type="journal article" date="2014" name="Int. J. Syst. Evol. Microbiol.">
        <title>Complete genome sequence of Corynebacterium casei LMG S-19264T (=DSM 44701T), isolated from a smear-ripened cheese.</title>
        <authorList>
            <consortium name="US DOE Joint Genome Institute (JGI-PGF)"/>
            <person name="Walter F."/>
            <person name="Albersmeier A."/>
            <person name="Kalinowski J."/>
            <person name="Ruckert C."/>
        </authorList>
    </citation>
    <scope>NUCLEOTIDE SEQUENCE [LARGE SCALE GENOMIC DNA]</scope>
    <source>
        <strain evidence="3 4">CGMCC 1.12976</strain>
    </source>
</reference>
<feature type="transmembrane region" description="Helical" evidence="1">
    <location>
        <begin position="237"/>
        <end position="257"/>
    </location>
</feature>
<evidence type="ECO:0000313" key="4">
    <source>
        <dbReference type="Proteomes" id="UP000598775"/>
    </source>
</evidence>
<dbReference type="PANTHER" id="PTHR14969:SF13">
    <property type="entry name" value="AT30094P"/>
    <property type="match status" value="1"/>
</dbReference>
<dbReference type="CDD" id="cd03392">
    <property type="entry name" value="PAP2_like_2"/>
    <property type="match status" value="1"/>
</dbReference>
<evidence type="ECO:0000313" key="3">
    <source>
        <dbReference type="EMBL" id="GGF15977.1"/>
    </source>
</evidence>
<keyword evidence="1" id="KW-0812">Transmembrane</keyword>
<evidence type="ECO:0000259" key="2">
    <source>
        <dbReference type="SMART" id="SM00014"/>
    </source>
</evidence>
<dbReference type="RefSeq" id="WP_188673753.1">
    <property type="nucleotide sequence ID" value="NZ_BMGP01000001.1"/>
</dbReference>
<dbReference type="InterPro" id="IPR000326">
    <property type="entry name" value="PAP2/HPO"/>
</dbReference>
<feature type="transmembrane region" description="Helical" evidence="1">
    <location>
        <begin position="209"/>
        <end position="231"/>
    </location>
</feature>
<protein>
    <recommendedName>
        <fullName evidence="2">Phosphatidic acid phosphatase type 2/haloperoxidase domain-containing protein</fullName>
    </recommendedName>
</protein>
<dbReference type="Gene3D" id="1.20.144.10">
    <property type="entry name" value="Phosphatidic acid phosphatase type 2/haloperoxidase"/>
    <property type="match status" value="1"/>
</dbReference>
<evidence type="ECO:0000256" key="1">
    <source>
        <dbReference type="SAM" id="Phobius"/>
    </source>
</evidence>
<dbReference type="SUPFAM" id="SSF48317">
    <property type="entry name" value="Acid phosphatase/Vanadium-dependent haloperoxidase"/>
    <property type="match status" value="1"/>
</dbReference>
<keyword evidence="4" id="KW-1185">Reference proteome</keyword>
<organism evidence="3 4">
    <name type="scientific">Subtercola lobariae</name>
    <dbReference type="NCBI Taxonomy" id="1588641"/>
    <lineage>
        <taxon>Bacteria</taxon>
        <taxon>Bacillati</taxon>
        <taxon>Actinomycetota</taxon>
        <taxon>Actinomycetes</taxon>
        <taxon>Micrococcales</taxon>
        <taxon>Microbacteriaceae</taxon>
        <taxon>Subtercola</taxon>
    </lineage>
</organism>
<sequence>MTDSPSDEQGDYQRYVGHRDVTEWRSAPGRRLRKRQQQLAERFGARRTLVVTLIAGGTVATLMTFLAALTYDAVTDRDGIASLDKPALRRAKRLRSPALDTAAAGIAYVFGPIGMPAMTIASAAALSARHKQISPAVLLTAAGAGSLIMTVRGKGIVHRNRPRRRDAVPPYETSPSFPSGHTLNATTIAGTLAYLIALSQKRQLPQAAVIGGAGVVVTGVGLSRVLLGAHWLTDVMFGWLSGTGWLALVVTSHRLYLSSKK</sequence>
<dbReference type="AlphaFoldDB" id="A0A917B224"/>
<proteinExistence type="predicted"/>
<keyword evidence="1" id="KW-1133">Transmembrane helix</keyword>
<keyword evidence="1" id="KW-0472">Membrane</keyword>
<feature type="transmembrane region" description="Helical" evidence="1">
    <location>
        <begin position="177"/>
        <end position="197"/>
    </location>
</feature>
<dbReference type="SMART" id="SM00014">
    <property type="entry name" value="acidPPc"/>
    <property type="match status" value="1"/>
</dbReference>
<feature type="transmembrane region" description="Helical" evidence="1">
    <location>
        <begin position="102"/>
        <end position="124"/>
    </location>
</feature>
<name>A0A917B224_9MICO</name>
<dbReference type="EMBL" id="BMGP01000001">
    <property type="protein sequence ID" value="GGF15977.1"/>
    <property type="molecule type" value="Genomic_DNA"/>
</dbReference>
<feature type="transmembrane region" description="Helical" evidence="1">
    <location>
        <begin position="49"/>
        <end position="69"/>
    </location>
</feature>
<dbReference type="PANTHER" id="PTHR14969">
    <property type="entry name" value="SPHINGOSINE-1-PHOSPHATE PHOSPHOHYDROLASE"/>
    <property type="match status" value="1"/>
</dbReference>
<feature type="domain" description="Phosphatidic acid phosphatase type 2/haloperoxidase" evidence="2">
    <location>
        <begin position="137"/>
        <end position="250"/>
    </location>
</feature>
<feature type="transmembrane region" description="Helical" evidence="1">
    <location>
        <begin position="136"/>
        <end position="157"/>
    </location>
</feature>
<gene>
    <name evidence="3" type="ORF">GCM10011399_07240</name>
</gene>
<dbReference type="InterPro" id="IPR036938">
    <property type="entry name" value="PAP2/HPO_sf"/>
</dbReference>